<keyword evidence="3" id="KW-1003">Cell membrane</keyword>
<dbReference type="PRINTS" id="PR00812">
    <property type="entry name" value="BCTERIALGSPF"/>
</dbReference>
<dbReference type="PANTHER" id="PTHR30012:SF4">
    <property type="entry name" value="MSHA BIOGENESIS PROTEIN MSHG"/>
    <property type="match status" value="1"/>
</dbReference>
<proteinExistence type="inferred from homology"/>
<protein>
    <submittedName>
        <fullName evidence="9">Type II secretion system F family protein</fullName>
    </submittedName>
</protein>
<sequence>MPQFTYTARDASGGLLQGVLEGDSAGAVAAELQRAGSTPLEIVLATAVGASMASKQIGFGKREKVKHEDLLMFSRQLHTLLKSGIALTRALGGLQESASPAMKEVIRQTRESLESGNEMSTSLAKQTGVFSAFYVAMVRVGEMTGRLDEVFLRLFHHLEFEKLMRDQVKSALRYPSFVIAVMIIAVGVVNVFVIPAFQRVFDGLGSDLPFMTRILVGFSRFTIVAWPYLLVAAVGGFFGFKRWTSTEDGGYAWDKFKLKFPIAGKIIRKATLARFSRSFALALKSGVPVVQSMMVVANTVDNHFYARAIEKMREGVERGDSLLRTAAASGIFTPVVLQMIAVGEESGTLDEMLGEVADFYQQEVEYELKSLSAQIEPILIIFLGVLVLILALGVFLPIWDLGKAALK</sequence>
<dbReference type="RefSeq" id="WP_316702505.1">
    <property type="nucleotide sequence ID" value="NZ_CP136336.1"/>
</dbReference>
<keyword evidence="5 7" id="KW-1133">Transmembrane helix</keyword>
<feature type="domain" description="Type II secretion system protein GspF" evidence="8">
    <location>
        <begin position="73"/>
        <end position="195"/>
    </location>
</feature>
<evidence type="ECO:0000256" key="1">
    <source>
        <dbReference type="ARBA" id="ARBA00004651"/>
    </source>
</evidence>
<evidence type="ECO:0000313" key="9">
    <source>
        <dbReference type="EMBL" id="WOB09557.1"/>
    </source>
</evidence>
<feature type="domain" description="Type II secretion system protein GspF" evidence="8">
    <location>
        <begin position="275"/>
        <end position="397"/>
    </location>
</feature>
<dbReference type="Pfam" id="PF00482">
    <property type="entry name" value="T2SSF"/>
    <property type="match status" value="2"/>
</dbReference>
<evidence type="ECO:0000256" key="7">
    <source>
        <dbReference type="SAM" id="Phobius"/>
    </source>
</evidence>
<feature type="transmembrane region" description="Helical" evidence="7">
    <location>
        <begin position="174"/>
        <end position="197"/>
    </location>
</feature>
<dbReference type="InterPro" id="IPR003004">
    <property type="entry name" value="GspF/PilC"/>
</dbReference>
<evidence type="ECO:0000256" key="3">
    <source>
        <dbReference type="ARBA" id="ARBA00022475"/>
    </source>
</evidence>
<dbReference type="PANTHER" id="PTHR30012">
    <property type="entry name" value="GENERAL SECRETION PATHWAY PROTEIN"/>
    <property type="match status" value="1"/>
</dbReference>
<evidence type="ECO:0000256" key="4">
    <source>
        <dbReference type="ARBA" id="ARBA00022692"/>
    </source>
</evidence>
<keyword evidence="4 7" id="KW-0812">Transmembrane</keyword>
<accession>A0ABZ0CX74</accession>
<comment type="subcellular location">
    <subcellularLocation>
        <location evidence="1">Cell membrane</location>
        <topology evidence="1">Multi-pass membrane protein</topology>
    </subcellularLocation>
</comment>
<evidence type="ECO:0000313" key="10">
    <source>
        <dbReference type="Proteomes" id="UP001303946"/>
    </source>
</evidence>
<dbReference type="Gene3D" id="1.20.81.30">
    <property type="entry name" value="Type II secretion system (T2SS), domain F"/>
    <property type="match status" value="2"/>
</dbReference>
<feature type="transmembrane region" description="Helical" evidence="7">
    <location>
        <begin position="378"/>
        <end position="399"/>
    </location>
</feature>
<dbReference type="EMBL" id="CP136336">
    <property type="protein sequence ID" value="WOB09557.1"/>
    <property type="molecule type" value="Genomic_DNA"/>
</dbReference>
<evidence type="ECO:0000256" key="6">
    <source>
        <dbReference type="ARBA" id="ARBA00023136"/>
    </source>
</evidence>
<gene>
    <name evidence="9" type="ORF">RXV79_05715</name>
</gene>
<evidence type="ECO:0000256" key="2">
    <source>
        <dbReference type="ARBA" id="ARBA00005745"/>
    </source>
</evidence>
<dbReference type="InterPro" id="IPR042094">
    <property type="entry name" value="T2SS_GspF_sf"/>
</dbReference>
<keyword evidence="6 7" id="KW-0472">Membrane</keyword>
<dbReference type="InterPro" id="IPR018076">
    <property type="entry name" value="T2SS_GspF_dom"/>
</dbReference>
<organism evidence="9 10">
    <name type="scientific">Piscinibacter gummiphilus</name>
    <dbReference type="NCBI Taxonomy" id="946333"/>
    <lineage>
        <taxon>Bacteria</taxon>
        <taxon>Pseudomonadati</taxon>
        <taxon>Pseudomonadota</taxon>
        <taxon>Betaproteobacteria</taxon>
        <taxon>Burkholderiales</taxon>
        <taxon>Sphaerotilaceae</taxon>
        <taxon>Piscinibacter</taxon>
    </lineage>
</organism>
<evidence type="ECO:0000259" key="8">
    <source>
        <dbReference type="Pfam" id="PF00482"/>
    </source>
</evidence>
<feature type="transmembrane region" description="Helical" evidence="7">
    <location>
        <begin position="321"/>
        <end position="342"/>
    </location>
</feature>
<evidence type="ECO:0000256" key="5">
    <source>
        <dbReference type="ARBA" id="ARBA00022989"/>
    </source>
</evidence>
<comment type="similarity">
    <text evidence="2">Belongs to the GSP F family.</text>
</comment>
<feature type="transmembrane region" description="Helical" evidence="7">
    <location>
        <begin position="217"/>
        <end position="240"/>
    </location>
</feature>
<name>A0ABZ0CX74_9BURK</name>
<dbReference type="Proteomes" id="UP001303946">
    <property type="component" value="Chromosome"/>
</dbReference>
<keyword evidence="10" id="KW-1185">Reference proteome</keyword>
<reference evidence="9 10" key="1">
    <citation type="submission" date="2023-10" db="EMBL/GenBank/DDBJ databases">
        <title>Bacteria for the degradation of biodegradable plastic PBAT(Polybutylene adipate terephthalate).</title>
        <authorList>
            <person name="Weon H.-Y."/>
            <person name="Yeon J."/>
        </authorList>
    </citation>
    <scope>NUCLEOTIDE SEQUENCE [LARGE SCALE GENOMIC DNA]</scope>
    <source>
        <strain evidence="9 10">SBD 7-3</strain>
    </source>
</reference>